<dbReference type="GO" id="GO:0005829">
    <property type="term" value="C:cytosol"/>
    <property type="evidence" value="ECO:0007669"/>
    <property type="project" value="TreeGrafter"/>
</dbReference>
<dbReference type="SUPFAM" id="SSF51430">
    <property type="entry name" value="NAD(P)-linked oxidoreductase"/>
    <property type="match status" value="1"/>
</dbReference>
<evidence type="ECO:0000259" key="2">
    <source>
        <dbReference type="Pfam" id="PF00248"/>
    </source>
</evidence>
<feature type="domain" description="NADP-dependent oxidoreductase" evidence="2">
    <location>
        <begin position="15"/>
        <end position="314"/>
    </location>
</feature>
<dbReference type="Gene3D" id="3.20.20.100">
    <property type="entry name" value="NADP-dependent oxidoreductase domain"/>
    <property type="match status" value="1"/>
</dbReference>
<name>A0A0H4T9N0_9BACT</name>
<proteinExistence type="predicted"/>
<dbReference type="PANTHER" id="PTHR43364:SF4">
    <property type="entry name" value="NAD(P)-LINKED OXIDOREDUCTASE SUPERFAMILY PROTEIN"/>
    <property type="match status" value="1"/>
</dbReference>
<dbReference type="GO" id="GO:0047681">
    <property type="term" value="F:aryl-alcohol dehydrogenase (NADP+) activity"/>
    <property type="evidence" value="ECO:0007669"/>
    <property type="project" value="UniProtKB-EC"/>
</dbReference>
<dbReference type="EC" id="1.1.1.91" evidence="3"/>
<dbReference type="AlphaFoldDB" id="A0A0H4T9N0"/>
<dbReference type="PANTHER" id="PTHR43364">
    <property type="entry name" value="NADH-SPECIFIC METHYLGLYOXAL REDUCTASE-RELATED"/>
    <property type="match status" value="1"/>
</dbReference>
<evidence type="ECO:0000313" key="3">
    <source>
        <dbReference type="EMBL" id="AKQ04633.1"/>
    </source>
</evidence>
<sequence length="343" mass="38049">MKWKSFGTSGLKVTELCLGTMTLAGQADRKTSYAILDAAFEGGIRFLDTADVYPIPMLPDTNGDTETLLGRWMALKKNRDQLVVATKGYFPSGPLPIHRGNSRLHLTRSCEASLKRLKTDYVDLYLCHAWDPTVPVEETLAALEQLRRDGKIVYAGLSNVRAHEVAEALVVAERLGIAGIQGLQPRYNVFQREAEESLFPLARRFGLGTMVYNPIAGGLLSGKHQPGKPPARGTRFAMPDTGEVYRKRYWDERRLREAVALKHEAEKHRLSLVTAAVAWVLSNPDVTSAIIGASRPQQLADHLRAADTTLPPSLAQRLGRSWFDLPRRPPDLDTPRIAGWYGA</sequence>
<dbReference type="FunFam" id="3.20.20.100:FF:000004">
    <property type="entry name" value="Oxidoreductase, aldo/keto reductase"/>
    <property type="match status" value="1"/>
</dbReference>
<keyword evidence="1 3" id="KW-0560">Oxidoreductase</keyword>
<protein>
    <submittedName>
        <fullName evidence="3">Putative oxidoreductases (Aryl-alcohol dehydrogenases)</fullName>
        <ecNumber evidence="3">1.1.1.91</ecNumber>
    </submittedName>
</protein>
<dbReference type="InterPro" id="IPR036812">
    <property type="entry name" value="NAD(P)_OxRdtase_dom_sf"/>
</dbReference>
<accession>A0A0H4T9N0</accession>
<dbReference type="Pfam" id="PF00248">
    <property type="entry name" value="Aldo_ket_red"/>
    <property type="match status" value="1"/>
</dbReference>
<organism evidence="3">
    <name type="scientific">uncultured Gemmatimonadetes bacterium Rifle_16ft_4_minimus_7</name>
    <dbReference type="NCBI Taxonomy" id="1665098"/>
    <lineage>
        <taxon>Bacteria</taxon>
        <taxon>Pseudomonadati</taxon>
        <taxon>Gemmatimonadota</taxon>
        <taxon>environmental samples</taxon>
    </lineage>
</organism>
<reference evidence="3" key="1">
    <citation type="journal article" date="2015" name="ISME J.">
        <title>Aquifer environment selects for microbial species cohorts in sediment and groundwater.</title>
        <authorList>
            <person name="Hug L.A."/>
            <person name="Thomas B.C."/>
            <person name="Brown C.T."/>
            <person name="Frischkorn K.R."/>
            <person name="Williams K.H."/>
            <person name="Tringe S.G."/>
            <person name="Banfield J.F."/>
        </authorList>
    </citation>
    <scope>NUCLEOTIDE SEQUENCE</scope>
</reference>
<dbReference type="EMBL" id="KT007046">
    <property type="protein sequence ID" value="AKQ04633.1"/>
    <property type="molecule type" value="Genomic_DNA"/>
</dbReference>
<dbReference type="InterPro" id="IPR023210">
    <property type="entry name" value="NADP_OxRdtase_dom"/>
</dbReference>
<evidence type="ECO:0000256" key="1">
    <source>
        <dbReference type="ARBA" id="ARBA00023002"/>
    </source>
</evidence>
<dbReference type="InterPro" id="IPR050523">
    <property type="entry name" value="AKR_Detox_Biosynth"/>
</dbReference>